<protein>
    <submittedName>
        <fullName evidence="1">Uncharacterized protein</fullName>
    </submittedName>
</protein>
<name>A0ABV0HCC5_9NEIS</name>
<sequence>MKIVFQNYFIDVFSVYWVDGKTFFLGLPAGHGGLISYDSSQVEVVDAALVGRLVFYEFNQIKGVYHWSLIEEKLLDDLLESDEDAYRRFLEIIKEEGLVNAEFC</sequence>
<evidence type="ECO:0000313" key="1">
    <source>
        <dbReference type="EMBL" id="MEO3957447.1"/>
    </source>
</evidence>
<proteinExistence type="predicted"/>
<reference evidence="1 2" key="1">
    <citation type="submission" date="2024-05" db="EMBL/GenBank/DDBJ databases">
        <authorList>
            <person name="De Oliveira J.P."/>
            <person name="Noriler S.A."/>
            <person name="De Oliveira A.G."/>
            <person name="Sipoli D.S."/>
        </authorList>
    </citation>
    <scope>NUCLEOTIDE SEQUENCE [LARGE SCALE GENOMIC DNA]</scope>
    <source>
        <strain evidence="1 2">LABIM186</strain>
    </source>
</reference>
<organism evidence="1 2">
    <name type="scientific">Chromobacterium piscinae</name>
    <dbReference type="NCBI Taxonomy" id="686831"/>
    <lineage>
        <taxon>Bacteria</taxon>
        <taxon>Pseudomonadati</taxon>
        <taxon>Pseudomonadota</taxon>
        <taxon>Betaproteobacteria</taxon>
        <taxon>Neisseriales</taxon>
        <taxon>Chromobacteriaceae</taxon>
        <taxon>Chromobacterium</taxon>
    </lineage>
</organism>
<dbReference type="Proteomes" id="UP001438292">
    <property type="component" value="Unassembled WGS sequence"/>
</dbReference>
<dbReference type="RefSeq" id="WP_346195751.1">
    <property type="nucleotide sequence ID" value="NZ_JBDJHV010000029.1"/>
</dbReference>
<gene>
    <name evidence="1" type="ORF">ABH309_23670</name>
</gene>
<evidence type="ECO:0000313" key="2">
    <source>
        <dbReference type="Proteomes" id="UP001438292"/>
    </source>
</evidence>
<keyword evidence="2" id="KW-1185">Reference proteome</keyword>
<dbReference type="EMBL" id="JBDQQU010000385">
    <property type="protein sequence ID" value="MEO3957447.1"/>
    <property type="molecule type" value="Genomic_DNA"/>
</dbReference>
<accession>A0ABV0HCC5</accession>
<comment type="caution">
    <text evidence="1">The sequence shown here is derived from an EMBL/GenBank/DDBJ whole genome shotgun (WGS) entry which is preliminary data.</text>
</comment>